<organism evidence="1 2">
    <name type="scientific">Chryseolinea lacunae</name>
    <dbReference type="NCBI Taxonomy" id="2801331"/>
    <lineage>
        <taxon>Bacteria</taxon>
        <taxon>Pseudomonadati</taxon>
        <taxon>Bacteroidota</taxon>
        <taxon>Cytophagia</taxon>
        <taxon>Cytophagales</taxon>
        <taxon>Fulvivirgaceae</taxon>
        <taxon>Chryseolinea</taxon>
    </lineage>
</organism>
<comment type="caution">
    <text evidence="1">The sequence shown here is derived from an EMBL/GenBank/DDBJ whole genome shotgun (WGS) entry which is preliminary data.</text>
</comment>
<keyword evidence="2" id="KW-1185">Reference proteome</keyword>
<protein>
    <submittedName>
        <fullName evidence="1">Uncharacterized protein</fullName>
    </submittedName>
</protein>
<dbReference type="EMBL" id="JAERRB010000003">
    <property type="protein sequence ID" value="MBL0741400.1"/>
    <property type="molecule type" value="Genomic_DNA"/>
</dbReference>
<dbReference type="RefSeq" id="WP_202008781.1">
    <property type="nucleotide sequence ID" value="NZ_JAERRB010000003.1"/>
</dbReference>
<reference evidence="1 2" key="1">
    <citation type="submission" date="2021-01" db="EMBL/GenBank/DDBJ databases">
        <title>Chryseolinea sp. Jin1 Genome sequencing and assembly.</title>
        <authorList>
            <person name="Kim I."/>
        </authorList>
    </citation>
    <scope>NUCLEOTIDE SEQUENCE [LARGE SCALE GENOMIC DNA]</scope>
    <source>
        <strain evidence="1 2">Jin1</strain>
    </source>
</reference>
<accession>A0ABS1KPK6</accession>
<sequence length="92" mass="10084">MATIKLTNGFHDHSGIGNILTGTLVKGNVNLDERLFIDGASVPILKIETDSVTFPGMIMIEITVPKNAGIVWHKYYGRIVNTDKADKQESRG</sequence>
<evidence type="ECO:0000313" key="2">
    <source>
        <dbReference type="Proteomes" id="UP000613030"/>
    </source>
</evidence>
<name>A0ABS1KPK6_9BACT</name>
<dbReference type="Proteomes" id="UP000613030">
    <property type="component" value="Unassembled WGS sequence"/>
</dbReference>
<gene>
    <name evidence="1" type="ORF">JI741_09220</name>
</gene>
<evidence type="ECO:0000313" key="1">
    <source>
        <dbReference type="EMBL" id="MBL0741400.1"/>
    </source>
</evidence>
<proteinExistence type="predicted"/>